<evidence type="ECO:0000256" key="1">
    <source>
        <dbReference type="SAM" id="MobiDB-lite"/>
    </source>
</evidence>
<dbReference type="Proteomes" id="UP001217089">
    <property type="component" value="Unassembled WGS sequence"/>
</dbReference>
<evidence type="ECO:0000256" key="2">
    <source>
        <dbReference type="SAM" id="Phobius"/>
    </source>
</evidence>
<proteinExistence type="predicted"/>
<organism evidence="4 5">
    <name type="scientific">Tegillarca granosa</name>
    <name type="common">Malaysian cockle</name>
    <name type="synonym">Anadara granosa</name>
    <dbReference type="NCBI Taxonomy" id="220873"/>
    <lineage>
        <taxon>Eukaryota</taxon>
        <taxon>Metazoa</taxon>
        <taxon>Spiralia</taxon>
        <taxon>Lophotrochozoa</taxon>
        <taxon>Mollusca</taxon>
        <taxon>Bivalvia</taxon>
        <taxon>Autobranchia</taxon>
        <taxon>Pteriomorphia</taxon>
        <taxon>Arcoida</taxon>
        <taxon>Arcoidea</taxon>
        <taxon>Arcidae</taxon>
        <taxon>Tegillarca</taxon>
    </lineage>
</organism>
<feature type="non-terminal residue" evidence="4">
    <location>
        <position position="413"/>
    </location>
</feature>
<accession>A0ABQ9EFL8</accession>
<dbReference type="Pfam" id="PF09380">
    <property type="entry name" value="FERM_C"/>
    <property type="match status" value="1"/>
</dbReference>
<dbReference type="Gene3D" id="2.30.29.30">
    <property type="entry name" value="Pleckstrin-homology domain (PH domain)/Phosphotyrosine-binding domain (PTB)"/>
    <property type="match status" value="1"/>
</dbReference>
<protein>
    <recommendedName>
        <fullName evidence="3">FERM domain-containing protein</fullName>
    </recommendedName>
</protein>
<feature type="compositionally biased region" description="Polar residues" evidence="1">
    <location>
        <begin position="323"/>
        <end position="346"/>
    </location>
</feature>
<name>A0ABQ9EFL8_TEGGR</name>
<evidence type="ECO:0000259" key="3">
    <source>
        <dbReference type="PROSITE" id="PS50057"/>
    </source>
</evidence>
<dbReference type="InterPro" id="IPR018980">
    <property type="entry name" value="FERM_PH-like_C"/>
</dbReference>
<keyword evidence="2" id="KW-0812">Transmembrane</keyword>
<dbReference type="InterPro" id="IPR011993">
    <property type="entry name" value="PH-like_dom_sf"/>
</dbReference>
<gene>
    <name evidence="4" type="ORF">KUTeg_017681</name>
</gene>
<comment type="caution">
    <text evidence="4">The sequence shown here is derived from an EMBL/GenBank/DDBJ whole genome shotgun (WGS) entry which is preliminary data.</text>
</comment>
<sequence length="413" mass="46677">MPVYLVSTFNRHTINFTYFSGQVPAEAESNFLKKASTLDTYGVDPHQVKDQKGTQLYLGVTHQGIMTFHGSRRTQLYKWNQIRRIAYEGKMFIVHVNVADDEEQANSKKTNTGSYLCTGPVQKQQPIGYKCLTVAACKYLWKCAVEQQLFFTGRCQSEAYNASEGINRTEPAFNRYIKNFDLLFYYILESPIDVKGLESKAEVIPPSPIVKAPVALPELVVESVESKEVNMLKSEPPPKLNGSIPTAVMETTFDAMPAYEPNQTMEDSSEDEVIEAKPSLEDQLKNLEEEIIRKDSFRETNHVDAEKTSPVVNEVVMPCKVNNVESTPNTNTNSKIQEKTTPSSIVQEPPPSKSKGVSCCRVILFTFMFVFLTLTVVMVVVLNSNIDHPFVNEFREHLKFVTPVRDYITDKVQ</sequence>
<dbReference type="PANTHER" id="PTHR23280">
    <property type="entry name" value="4.1 G PROTEIN"/>
    <property type="match status" value="1"/>
</dbReference>
<dbReference type="InterPro" id="IPR000299">
    <property type="entry name" value="FERM_domain"/>
</dbReference>
<evidence type="ECO:0000313" key="4">
    <source>
        <dbReference type="EMBL" id="KAJ8304098.1"/>
    </source>
</evidence>
<keyword evidence="2" id="KW-1133">Transmembrane helix</keyword>
<feature type="region of interest" description="Disordered" evidence="1">
    <location>
        <begin position="323"/>
        <end position="355"/>
    </location>
</feature>
<dbReference type="PROSITE" id="PS50057">
    <property type="entry name" value="FERM_3"/>
    <property type="match status" value="1"/>
</dbReference>
<evidence type="ECO:0000313" key="5">
    <source>
        <dbReference type="Proteomes" id="UP001217089"/>
    </source>
</evidence>
<dbReference type="PANTHER" id="PTHR23280:SF32">
    <property type="entry name" value="FI22325P1"/>
    <property type="match status" value="1"/>
</dbReference>
<feature type="transmembrane region" description="Helical" evidence="2">
    <location>
        <begin position="362"/>
        <end position="382"/>
    </location>
</feature>
<keyword evidence="5" id="KW-1185">Reference proteome</keyword>
<reference evidence="4 5" key="1">
    <citation type="submission" date="2022-12" db="EMBL/GenBank/DDBJ databases">
        <title>Chromosome-level genome of Tegillarca granosa.</title>
        <authorList>
            <person name="Kim J."/>
        </authorList>
    </citation>
    <scope>NUCLEOTIDE SEQUENCE [LARGE SCALE GENOMIC DNA]</scope>
    <source>
        <strain evidence="4">Teg-2019</strain>
        <tissue evidence="4">Adductor muscle</tissue>
    </source>
</reference>
<keyword evidence="2" id="KW-0472">Membrane</keyword>
<dbReference type="SUPFAM" id="SSF50729">
    <property type="entry name" value="PH domain-like"/>
    <property type="match status" value="1"/>
</dbReference>
<dbReference type="EMBL" id="JARBDR010000903">
    <property type="protein sequence ID" value="KAJ8304098.1"/>
    <property type="molecule type" value="Genomic_DNA"/>
</dbReference>
<feature type="domain" description="FERM" evidence="3">
    <location>
        <begin position="1"/>
        <end position="155"/>
    </location>
</feature>
<dbReference type="SMART" id="SM01196">
    <property type="entry name" value="FERM_C"/>
    <property type="match status" value="1"/>
</dbReference>